<evidence type="ECO:0000313" key="5">
    <source>
        <dbReference type="Proteomes" id="UP000663877"/>
    </source>
</evidence>
<keyword evidence="1" id="KW-1133">Transmembrane helix</keyword>
<accession>A0A814P5K1</accession>
<dbReference type="EMBL" id="CAJNOI010000126">
    <property type="protein sequence ID" value="CAF1100214.1"/>
    <property type="molecule type" value="Genomic_DNA"/>
</dbReference>
<gene>
    <name evidence="2" type="ORF">BJG266_LOCUS21310</name>
    <name evidence="3" type="ORF">QVE165_LOCUS28593</name>
</gene>
<keyword evidence="1" id="KW-0812">Transmembrane</keyword>
<keyword evidence="4" id="KW-1185">Reference proteome</keyword>
<name>A0A814P5K1_9BILA</name>
<dbReference type="EMBL" id="CAJNOM010000224">
    <property type="protein sequence ID" value="CAF1252568.1"/>
    <property type="molecule type" value="Genomic_DNA"/>
</dbReference>
<sequence>MLPRNHVINLSTLPSQNIIKTSSVYHQLIINKQQQTRRRPTKTTTITTITSTSLISVNITNITTSFSSFISSTQQQQQQQQQISYEDSYSAKTGIKTAAILGGMLVLVILYLMWKARARLCRSSSTGMRHPRLSAAKFDLDYWLKQVDLLEAKEAERNRGGQYPYLELPNIEPRDNREATASWIVDAYRHWRLIQYRQRQPYYRQNTTPQIESNPIPYRRRRYFLRRLIRRLFSSSRQDSKYLMEHSQVLLAGMRPSVVSNHFIPPAMTPNLPIRRTASWPRLKSSHHQTGAPMSALQTHLARKRLLKRTSRTIFDM</sequence>
<dbReference type="Proteomes" id="UP000663832">
    <property type="component" value="Unassembled WGS sequence"/>
</dbReference>
<organism evidence="2 5">
    <name type="scientific">Adineta steineri</name>
    <dbReference type="NCBI Taxonomy" id="433720"/>
    <lineage>
        <taxon>Eukaryota</taxon>
        <taxon>Metazoa</taxon>
        <taxon>Spiralia</taxon>
        <taxon>Gnathifera</taxon>
        <taxon>Rotifera</taxon>
        <taxon>Eurotatoria</taxon>
        <taxon>Bdelloidea</taxon>
        <taxon>Adinetida</taxon>
        <taxon>Adinetidae</taxon>
        <taxon>Adineta</taxon>
    </lineage>
</organism>
<reference evidence="2" key="1">
    <citation type="submission" date="2021-02" db="EMBL/GenBank/DDBJ databases">
        <authorList>
            <person name="Nowell W R."/>
        </authorList>
    </citation>
    <scope>NUCLEOTIDE SEQUENCE</scope>
</reference>
<dbReference type="AlphaFoldDB" id="A0A814P5K1"/>
<evidence type="ECO:0000313" key="3">
    <source>
        <dbReference type="EMBL" id="CAF1252568.1"/>
    </source>
</evidence>
<evidence type="ECO:0000313" key="2">
    <source>
        <dbReference type="EMBL" id="CAF1100214.1"/>
    </source>
</evidence>
<dbReference type="OrthoDB" id="10044569at2759"/>
<evidence type="ECO:0000256" key="1">
    <source>
        <dbReference type="SAM" id="Phobius"/>
    </source>
</evidence>
<protein>
    <submittedName>
        <fullName evidence="2">Uncharacterized protein</fullName>
    </submittedName>
</protein>
<keyword evidence="1" id="KW-0472">Membrane</keyword>
<evidence type="ECO:0000313" key="4">
    <source>
        <dbReference type="Proteomes" id="UP000663832"/>
    </source>
</evidence>
<comment type="caution">
    <text evidence="2">The sequence shown here is derived from an EMBL/GenBank/DDBJ whole genome shotgun (WGS) entry which is preliminary data.</text>
</comment>
<dbReference type="Proteomes" id="UP000663877">
    <property type="component" value="Unassembled WGS sequence"/>
</dbReference>
<feature type="transmembrane region" description="Helical" evidence="1">
    <location>
        <begin position="94"/>
        <end position="114"/>
    </location>
</feature>
<proteinExistence type="predicted"/>